<feature type="compositionally biased region" description="Basic residues" evidence="1">
    <location>
        <begin position="200"/>
        <end position="212"/>
    </location>
</feature>
<proteinExistence type="predicted"/>
<protein>
    <submittedName>
        <fullName evidence="2">Uncharacterized protein</fullName>
    </submittedName>
</protein>
<dbReference type="AlphaFoldDB" id="K0R9W1"/>
<name>K0R9W1_THAOC</name>
<dbReference type="EMBL" id="AGNL01044315">
    <property type="protein sequence ID" value="EJK49945.1"/>
    <property type="molecule type" value="Genomic_DNA"/>
</dbReference>
<gene>
    <name evidence="2" type="ORF">THAOC_31123</name>
</gene>
<organism evidence="2 3">
    <name type="scientific">Thalassiosira oceanica</name>
    <name type="common">Marine diatom</name>
    <dbReference type="NCBI Taxonomy" id="159749"/>
    <lineage>
        <taxon>Eukaryota</taxon>
        <taxon>Sar</taxon>
        <taxon>Stramenopiles</taxon>
        <taxon>Ochrophyta</taxon>
        <taxon>Bacillariophyta</taxon>
        <taxon>Coscinodiscophyceae</taxon>
        <taxon>Thalassiosirophycidae</taxon>
        <taxon>Thalassiosirales</taxon>
        <taxon>Thalassiosiraceae</taxon>
        <taxon>Thalassiosira</taxon>
    </lineage>
</organism>
<dbReference type="Proteomes" id="UP000266841">
    <property type="component" value="Unassembled WGS sequence"/>
</dbReference>
<evidence type="ECO:0000256" key="1">
    <source>
        <dbReference type="SAM" id="MobiDB-lite"/>
    </source>
</evidence>
<evidence type="ECO:0000313" key="2">
    <source>
        <dbReference type="EMBL" id="EJK49945.1"/>
    </source>
</evidence>
<sequence length="232" mass="25074">MLVPAGVGVVSASRPAFFVLRRIRLQQESREIEKCPPHYRRLRVSQFCALTRPEAAARSCYPLDSNSNFHGRFFFRCKIKARAAGPLGGRPPAGAGLEHASASYLLAHATAPAPAGVGVKRKPKKGRMNARYPARLRRGRCGVMSQVQATTGRRAASGSGSAAPAAVRAQCPQSAVYSAQAEGPIIRGAETRQGQGRGGRERKHRQGHQGRGGRRDPRRACRLFLDRAISSN</sequence>
<keyword evidence="3" id="KW-1185">Reference proteome</keyword>
<comment type="caution">
    <text evidence="2">The sequence shown here is derived from an EMBL/GenBank/DDBJ whole genome shotgun (WGS) entry which is preliminary data.</text>
</comment>
<feature type="region of interest" description="Disordered" evidence="1">
    <location>
        <begin position="178"/>
        <end position="220"/>
    </location>
</feature>
<evidence type="ECO:0000313" key="3">
    <source>
        <dbReference type="Proteomes" id="UP000266841"/>
    </source>
</evidence>
<accession>K0R9W1</accession>
<reference evidence="2 3" key="1">
    <citation type="journal article" date="2012" name="Genome Biol.">
        <title>Genome and low-iron response of an oceanic diatom adapted to chronic iron limitation.</title>
        <authorList>
            <person name="Lommer M."/>
            <person name="Specht M."/>
            <person name="Roy A.S."/>
            <person name="Kraemer L."/>
            <person name="Andreson R."/>
            <person name="Gutowska M.A."/>
            <person name="Wolf J."/>
            <person name="Bergner S.V."/>
            <person name="Schilhabel M.B."/>
            <person name="Klostermeier U.C."/>
            <person name="Beiko R.G."/>
            <person name="Rosenstiel P."/>
            <person name="Hippler M."/>
            <person name="Laroche J."/>
        </authorList>
    </citation>
    <scope>NUCLEOTIDE SEQUENCE [LARGE SCALE GENOMIC DNA]</scope>
    <source>
        <strain evidence="2 3">CCMP1005</strain>
    </source>
</reference>